<dbReference type="PANTHER" id="PTHR46394:SF1">
    <property type="entry name" value="PNPLA DOMAIN-CONTAINING PROTEIN"/>
    <property type="match status" value="1"/>
</dbReference>
<dbReference type="Pfam" id="PF01734">
    <property type="entry name" value="Patatin"/>
    <property type="match status" value="1"/>
</dbReference>
<reference evidence="5" key="1">
    <citation type="journal article" date="2019" name="Int. J. Syst. Evol. Microbiol.">
        <title>The Global Catalogue of Microorganisms (GCM) 10K type strain sequencing project: providing services to taxonomists for standard genome sequencing and annotation.</title>
        <authorList>
            <consortium name="The Broad Institute Genomics Platform"/>
            <consortium name="The Broad Institute Genome Sequencing Center for Infectious Disease"/>
            <person name="Wu L."/>
            <person name="Ma J."/>
        </authorList>
    </citation>
    <scope>NUCLEOTIDE SEQUENCE [LARGE SCALE GENOMIC DNA]</scope>
    <source>
        <strain evidence="5">JCM 18542</strain>
    </source>
</reference>
<keyword evidence="5" id="KW-1185">Reference proteome</keyword>
<organism evidence="4 5">
    <name type="scientific">Tomitella cavernea</name>
    <dbReference type="NCBI Taxonomy" id="1387982"/>
    <lineage>
        <taxon>Bacteria</taxon>
        <taxon>Bacillati</taxon>
        <taxon>Actinomycetota</taxon>
        <taxon>Actinomycetes</taxon>
        <taxon>Mycobacteriales</taxon>
        <taxon>Tomitella</taxon>
    </lineage>
</organism>
<dbReference type="PANTHER" id="PTHR46394">
    <property type="entry name" value="ANNEXIN"/>
    <property type="match status" value="1"/>
</dbReference>
<keyword evidence="1 2" id="KW-0443">Lipid metabolism</keyword>
<dbReference type="CDD" id="cd07207">
    <property type="entry name" value="Pat_ExoU_VipD_like"/>
    <property type="match status" value="1"/>
</dbReference>
<dbReference type="Gene3D" id="3.40.1090.10">
    <property type="entry name" value="Cytosolic phospholipase A2 catalytic domain"/>
    <property type="match status" value="2"/>
</dbReference>
<dbReference type="RefSeq" id="WP_200173423.1">
    <property type="nucleotide sequence ID" value="NZ_BAABKQ010000001.1"/>
</dbReference>
<comment type="caution">
    <text evidence="4">The sequence shown here is derived from an EMBL/GenBank/DDBJ whole genome shotgun (WGS) entry which is preliminary data.</text>
</comment>
<dbReference type="Proteomes" id="UP001500839">
    <property type="component" value="Unassembled WGS sequence"/>
</dbReference>
<accession>A0ABP9CB93</accession>
<dbReference type="PROSITE" id="PS51635">
    <property type="entry name" value="PNPLA"/>
    <property type="match status" value="1"/>
</dbReference>
<evidence type="ECO:0000256" key="2">
    <source>
        <dbReference type="PROSITE-ProRule" id="PRU01161"/>
    </source>
</evidence>
<feature type="active site" description="Proton acceptor" evidence="2">
    <location>
        <position position="202"/>
    </location>
</feature>
<feature type="short sequence motif" description="DGA/G" evidence="2">
    <location>
        <begin position="202"/>
        <end position="204"/>
    </location>
</feature>
<proteinExistence type="predicted"/>
<dbReference type="InterPro" id="IPR016035">
    <property type="entry name" value="Acyl_Trfase/lysoPLipase"/>
</dbReference>
<gene>
    <name evidence="4" type="ORF">GCM10023353_05840</name>
</gene>
<evidence type="ECO:0000256" key="1">
    <source>
        <dbReference type="ARBA" id="ARBA00023098"/>
    </source>
</evidence>
<dbReference type="InterPro" id="IPR052580">
    <property type="entry name" value="Lipid_Hydrolase"/>
</dbReference>
<feature type="short sequence motif" description="GXGXXG" evidence="2">
    <location>
        <begin position="12"/>
        <end position="17"/>
    </location>
</feature>
<evidence type="ECO:0000259" key="3">
    <source>
        <dbReference type="PROSITE" id="PS51635"/>
    </source>
</evidence>
<dbReference type="EMBL" id="BAABKQ010000001">
    <property type="protein sequence ID" value="GAA4805700.1"/>
    <property type="molecule type" value="Genomic_DNA"/>
</dbReference>
<keyword evidence="2" id="KW-0442">Lipid degradation</keyword>
<name>A0ABP9CB93_9ACTN</name>
<feature type="domain" description="PNPLA" evidence="3">
    <location>
        <begin position="8"/>
        <end position="215"/>
    </location>
</feature>
<dbReference type="InterPro" id="IPR002641">
    <property type="entry name" value="PNPLA_dom"/>
</dbReference>
<evidence type="ECO:0000313" key="5">
    <source>
        <dbReference type="Proteomes" id="UP001500839"/>
    </source>
</evidence>
<dbReference type="SUPFAM" id="SSF52151">
    <property type="entry name" value="FabD/lysophospholipase-like"/>
    <property type="match status" value="1"/>
</dbReference>
<feature type="short sequence motif" description="GXSXG" evidence="2">
    <location>
        <begin position="39"/>
        <end position="43"/>
    </location>
</feature>
<keyword evidence="2" id="KW-0378">Hydrolase</keyword>
<evidence type="ECO:0000313" key="4">
    <source>
        <dbReference type="EMBL" id="GAA4805700.1"/>
    </source>
</evidence>
<protein>
    <submittedName>
        <fullName evidence="4">Patatin-like phospholipase family protein</fullName>
    </submittedName>
</protein>
<sequence>MTDKRADLVCEGGGVRGIGLVGAVDVLAEAGYTFPRVAGSSAGSIVAAFVAALQKAGEPLGRLHDIVDAIDYTKFQDRSLVGRVPLIGSMLSLLTADGIYEGAHLESFVAGVLKDLGVRTFGDLRLGDAGDAGGNGLERKYAWSLVITASDLSRRRLVRIPWDLPAYKKDPDEFPVAKAVRASAAIPFLFQPVRVSGATWVDGGLVDDFPIELFDRPNSAEPLWPTFGIRLSARPGLVPPTHAVSGPFSIALAALGTLLSNQDAAYMNDPCTVRRTIFVPSDAVSPIDFDITAAQVDALYARGAESARGFLAGWDFAEYVTQCRHGFAG</sequence>
<feature type="active site" description="Nucleophile" evidence="2">
    <location>
        <position position="41"/>
    </location>
</feature>